<dbReference type="STRING" id="1249627.D779_2078"/>
<keyword evidence="2" id="KW-1185">Reference proteome</keyword>
<dbReference type="AlphaFoldDB" id="W9VFS1"/>
<evidence type="ECO:0000313" key="1">
    <source>
        <dbReference type="EMBL" id="EXJ14872.1"/>
    </source>
</evidence>
<proteinExistence type="predicted"/>
<dbReference type="EMBL" id="AONC01000035">
    <property type="protein sequence ID" value="EXJ14872.1"/>
    <property type="molecule type" value="Genomic_DNA"/>
</dbReference>
<dbReference type="eggNOG" id="ENOG5031QZI">
    <property type="taxonomic scope" value="Bacteria"/>
</dbReference>
<sequence>MAEEFGNLNKHLIASIYPVDRGGNPKIDLGTNATGSIKDGEVRAMVTEATMEVSLGWQSPFEQWGPEATSPTLMALVQSGTLDDLKNLIGGFFDGWLGGIIDKITDPGDWASLVNEGVGRTGMTKMNSTQVFTGMPPIKINATLLFRAWSNPKTEVEAPFDTLMGWALPQCLQRDSILSGLLNGDAPKCPGADGSAFDIARFLPSLTPKMVGLTYKGRTYSPLVIESVGFPMDSPSTADGRYVELLVPVTFATWQVYDANDWSNVRTVAL</sequence>
<name>W9VFS1_9GAMM</name>
<accession>W9VFS1</accession>
<dbReference type="RefSeq" id="WP_052348068.1">
    <property type="nucleotide sequence ID" value="NZ_AONC01000035.1"/>
</dbReference>
<gene>
    <name evidence="1" type="ORF">D779_2078</name>
</gene>
<comment type="caution">
    <text evidence="1">The sequence shown here is derived from an EMBL/GenBank/DDBJ whole genome shotgun (WGS) entry which is preliminary data.</text>
</comment>
<organism evidence="1 2">
    <name type="scientific">Imhoffiella purpurea</name>
    <dbReference type="NCBI Taxonomy" id="1249627"/>
    <lineage>
        <taxon>Bacteria</taxon>
        <taxon>Pseudomonadati</taxon>
        <taxon>Pseudomonadota</taxon>
        <taxon>Gammaproteobacteria</taxon>
        <taxon>Chromatiales</taxon>
        <taxon>Chromatiaceae</taxon>
        <taxon>Imhoffiella</taxon>
    </lineage>
</organism>
<protein>
    <submittedName>
        <fullName evidence="1">Uncharacterized protein</fullName>
    </submittedName>
</protein>
<reference evidence="1 2" key="1">
    <citation type="submission" date="2012-11" db="EMBL/GenBank/DDBJ databases">
        <title>Genome assembly of Thiorhodococcus sp. AK35.</title>
        <authorList>
            <person name="Nupur N."/>
            <person name="Khatri I."/>
            <person name="Subramanian S."/>
            <person name="Pinnaka A."/>
        </authorList>
    </citation>
    <scope>NUCLEOTIDE SEQUENCE [LARGE SCALE GENOMIC DNA]</scope>
    <source>
        <strain evidence="1 2">AK35</strain>
    </source>
</reference>
<dbReference type="OrthoDB" id="8613896at2"/>
<dbReference type="Proteomes" id="UP000019460">
    <property type="component" value="Unassembled WGS sequence"/>
</dbReference>
<evidence type="ECO:0000313" key="2">
    <source>
        <dbReference type="Proteomes" id="UP000019460"/>
    </source>
</evidence>